<protein>
    <submittedName>
        <fullName evidence="2">Fatty acid desaturase</fullName>
    </submittedName>
</protein>
<dbReference type="Proteomes" id="UP000275348">
    <property type="component" value="Unassembled WGS sequence"/>
</dbReference>
<keyword evidence="1" id="KW-0472">Membrane</keyword>
<keyword evidence="3" id="KW-1185">Reference proteome</keyword>
<organism evidence="2 3">
    <name type="scientific">Faecalibacter macacae</name>
    <dbReference type="NCBI Taxonomy" id="1859289"/>
    <lineage>
        <taxon>Bacteria</taxon>
        <taxon>Pseudomonadati</taxon>
        <taxon>Bacteroidota</taxon>
        <taxon>Flavobacteriia</taxon>
        <taxon>Flavobacteriales</taxon>
        <taxon>Weeksellaceae</taxon>
        <taxon>Faecalibacter</taxon>
    </lineage>
</organism>
<dbReference type="AlphaFoldDB" id="A0A3L9MEY4"/>
<feature type="transmembrane region" description="Helical" evidence="1">
    <location>
        <begin position="95"/>
        <end position="113"/>
    </location>
</feature>
<keyword evidence="1" id="KW-1133">Transmembrane helix</keyword>
<name>A0A3L9MEY4_9FLAO</name>
<evidence type="ECO:0000256" key="1">
    <source>
        <dbReference type="SAM" id="Phobius"/>
    </source>
</evidence>
<feature type="transmembrane region" description="Helical" evidence="1">
    <location>
        <begin position="228"/>
        <end position="250"/>
    </location>
</feature>
<gene>
    <name evidence="2" type="ORF">EAH69_09105</name>
</gene>
<accession>A0A3L9MEY4</accession>
<reference evidence="2 3" key="1">
    <citation type="submission" date="2018-10" db="EMBL/GenBank/DDBJ databases">
        <authorList>
            <person name="Chen X."/>
        </authorList>
    </citation>
    <scope>NUCLEOTIDE SEQUENCE [LARGE SCALE GENOMIC DNA]</scope>
    <source>
        <strain evidence="2 3">YIM 102668</strain>
    </source>
</reference>
<keyword evidence="1" id="KW-0812">Transmembrane</keyword>
<feature type="transmembrane region" description="Helical" evidence="1">
    <location>
        <begin position="187"/>
        <end position="208"/>
    </location>
</feature>
<sequence length="348" mass="40888">MTHQQRTSAIRREITQSYKDLKAKYPILKHQNAIGFAIFAFAVVLSLLLGYLWYIGIVSAWVLIPANAFLFGLLHELEHDLIHYMYFKSNKAVHNFMLGWIWILRPLTLNPWFRRTLHFHHHRFSGTLHDVEERGVTNGEKWSLKRLIFTPDLVLGNLFRVVGLFSDIKKEVTNGNLKFEVANKLKLYGVFGLIPLTIIAHILLYIYSADAVVNFINGIFNTDFVLPSWIDAVLQWSNPIIYIVLLPNLLRQFSLHFITSNLHYFGDVEKGNVMEQTQILNVWWTYPFQIFCFFFGWTHAIHHFVVNETFYVRHIARKKAHEVMKAHGVRFNDLGTFRRANRYHETTK</sequence>
<evidence type="ECO:0000313" key="2">
    <source>
        <dbReference type="EMBL" id="RLZ09159.1"/>
    </source>
</evidence>
<dbReference type="EMBL" id="RDOJ01000011">
    <property type="protein sequence ID" value="RLZ09159.1"/>
    <property type="molecule type" value="Genomic_DNA"/>
</dbReference>
<evidence type="ECO:0000313" key="3">
    <source>
        <dbReference type="Proteomes" id="UP000275348"/>
    </source>
</evidence>
<feature type="transmembrane region" description="Helical" evidence="1">
    <location>
        <begin position="32"/>
        <end position="49"/>
    </location>
</feature>
<comment type="caution">
    <text evidence="2">The sequence shown here is derived from an EMBL/GenBank/DDBJ whole genome shotgun (WGS) entry which is preliminary data.</text>
</comment>
<proteinExistence type="predicted"/>